<sequence>MSHLYLISEMRNTLYYLSHVYLFQLPA</sequence>
<dbReference type="EMBL" id="GBXM01038548">
    <property type="protein sequence ID" value="JAH70029.1"/>
    <property type="molecule type" value="Transcribed_RNA"/>
</dbReference>
<reference evidence="1" key="1">
    <citation type="submission" date="2014-11" db="EMBL/GenBank/DDBJ databases">
        <authorList>
            <person name="Amaro Gonzalez C."/>
        </authorList>
    </citation>
    <scope>NUCLEOTIDE SEQUENCE</scope>
</reference>
<dbReference type="AlphaFoldDB" id="A0A0E9UVX0"/>
<protein>
    <submittedName>
        <fullName evidence="1">Uncharacterized protein</fullName>
    </submittedName>
</protein>
<name>A0A0E9UVX0_ANGAN</name>
<reference evidence="1" key="2">
    <citation type="journal article" date="2015" name="Fish Shellfish Immunol.">
        <title>Early steps in the European eel (Anguilla anguilla)-Vibrio vulnificus interaction in the gills: Role of the RtxA13 toxin.</title>
        <authorList>
            <person name="Callol A."/>
            <person name="Pajuelo D."/>
            <person name="Ebbesson L."/>
            <person name="Teles M."/>
            <person name="MacKenzie S."/>
            <person name="Amaro C."/>
        </authorList>
    </citation>
    <scope>NUCLEOTIDE SEQUENCE</scope>
</reference>
<proteinExistence type="predicted"/>
<organism evidence="1">
    <name type="scientific">Anguilla anguilla</name>
    <name type="common">European freshwater eel</name>
    <name type="synonym">Muraena anguilla</name>
    <dbReference type="NCBI Taxonomy" id="7936"/>
    <lineage>
        <taxon>Eukaryota</taxon>
        <taxon>Metazoa</taxon>
        <taxon>Chordata</taxon>
        <taxon>Craniata</taxon>
        <taxon>Vertebrata</taxon>
        <taxon>Euteleostomi</taxon>
        <taxon>Actinopterygii</taxon>
        <taxon>Neopterygii</taxon>
        <taxon>Teleostei</taxon>
        <taxon>Anguilliformes</taxon>
        <taxon>Anguillidae</taxon>
        <taxon>Anguilla</taxon>
    </lineage>
</organism>
<evidence type="ECO:0000313" key="1">
    <source>
        <dbReference type="EMBL" id="JAH70029.1"/>
    </source>
</evidence>
<accession>A0A0E9UVX0</accession>